<dbReference type="OrthoDB" id="9806482at2"/>
<evidence type="ECO:0000259" key="4">
    <source>
        <dbReference type="PROSITE" id="PS50056"/>
    </source>
</evidence>
<dbReference type="Pfam" id="PF05706">
    <property type="entry name" value="CDKN3"/>
    <property type="match status" value="1"/>
</dbReference>
<dbReference type="InterPro" id="IPR003595">
    <property type="entry name" value="Tyr_Pase_cat"/>
</dbReference>
<gene>
    <name evidence="5" type="ORF">E7811_09430</name>
</gene>
<organism evidence="5 6">
    <name type="scientific">Aliigemmobacter aestuarii</name>
    <dbReference type="NCBI Taxonomy" id="1445661"/>
    <lineage>
        <taxon>Bacteria</taxon>
        <taxon>Pseudomonadati</taxon>
        <taxon>Pseudomonadota</taxon>
        <taxon>Alphaproteobacteria</taxon>
        <taxon>Rhodobacterales</taxon>
        <taxon>Paracoccaceae</taxon>
        <taxon>Aliigemmobacter</taxon>
    </lineage>
</organism>
<dbReference type="InterPro" id="IPR022778">
    <property type="entry name" value="CDKN3"/>
</dbReference>
<dbReference type="InterPro" id="IPR000387">
    <property type="entry name" value="Tyr_Pase_dom"/>
</dbReference>
<reference evidence="5 6" key="1">
    <citation type="submission" date="2019-04" db="EMBL/GenBank/DDBJ databases">
        <title>Draft genome sequence of Gemmobacter aestuarii sp. nov.</title>
        <authorList>
            <person name="Hameed A."/>
            <person name="Lin S.-Y."/>
            <person name="Shahina M."/>
            <person name="Lai W.-A."/>
            <person name="Young C.-C."/>
        </authorList>
    </citation>
    <scope>NUCLEOTIDE SEQUENCE [LARGE SCALE GENOMIC DNA]</scope>
    <source>
        <strain evidence="5 6">CC-PW-75</strain>
    </source>
</reference>
<accession>A0A4S3MM51</accession>
<dbReference type="Gene3D" id="3.90.190.10">
    <property type="entry name" value="Protein tyrosine phosphatase superfamily"/>
    <property type="match status" value="1"/>
</dbReference>
<feature type="domain" description="Tyrosine specific protein phosphatases" evidence="4">
    <location>
        <begin position="87"/>
        <end position="154"/>
    </location>
</feature>
<dbReference type="EMBL" id="SSND01000002">
    <property type="protein sequence ID" value="THD83496.1"/>
    <property type="molecule type" value="Genomic_DNA"/>
</dbReference>
<keyword evidence="6" id="KW-1185">Reference proteome</keyword>
<dbReference type="Proteomes" id="UP000309450">
    <property type="component" value="Unassembled WGS sequence"/>
</dbReference>
<dbReference type="RefSeq" id="WP_136394391.1">
    <property type="nucleotide sequence ID" value="NZ_SSND01000002.1"/>
</dbReference>
<comment type="caution">
    <text evidence="5">The sequence shown here is derived from an EMBL/GenBank/DDBJ whole genome shotgun (WGS) entry which is preliminary data.</text>
</comment>
<dbReference type="InterPro" id="IPR050561">
    <property type="entry name" value="PTP"/>
</dbReference>
<sequence>MALTIAELDCAGGRLALSPLPGRGGAFEADLRVLILWSPDLVISMTTGDEMAAKGAAPLGTEMEGRGTVWRHLPIPDFGTPDGDTAARFPAVAAEALATLRAGGRVLIHCMGGCGRSGMAALRLMVEAGEDPTAALTRLRAVRPCAVETEAQFAWAAQAASPPGGEVGPVAQIP</sequence>
<dbReference type="PANTHER" id="PTHR23339">
    <property type="entry name" value="TYROSINE SPECIFIC PROTEIN PHOSPHATASE AND DUAL SPECIFICITY PROTEIN PHOSPHATASE"/>
    <property type="match status" value="1"/>
</dbReference>
<dbReference type="InterPro" id="IPR016130">
    <property type="entry name" value="Tyr_Pase_AS"/>
</dbReference>
<dbReference type="AlphaFoldDB" id="A0A4S3MM51"/>
<evidence type="ECO:0000256" key="1">
    <source>
        <dbReference type="ARBA" id="ARBA00013064"/>
    </source>
</evidence>
<protein>
    <recommendedName>
        <fullName evidence="1">protein-tyrosine-phosphatase</fullName>
        <ecNumber evidence="1">3.1.3.48</ecNumber>
    </recommendedName>
</protein>
<dbReference type="SMART" id="SM00404">
    <property type="entry name" value="PTPc_motif"/>
    <property type="match status" value="1"/>
</dbReference>
<dbReference type="GO" id="GO:0004725">
    <property type="term" value="F:protein tyrosine phosphatase activity"/>
    <property type="evidence" value="ECO:0007669"/>
    <property type="project" value="UniProtKB-EC"/>
</dbReference>
<dbReference type="PROSITE" id="PS00383">
    <property type="entry name" value="TYR_PHOSPHATASE_1"/>
    <property type="match status" value="1"/>
</dbReference>
<keyword evidence="2" id="KW-0378">Hydrolase</keyword>
<evidence type="ECO:0000313" key="6">
    <source>
        <dbReference type="Proteomes" id="UP000309450"/>
    </source>
</evidence>
<dbReference type="EC" id="3.1.3.48" evidence="1"/>
<dbReference type="SUPFAM" id="SSF52799">
    <property type="entry name" value="(Phosphotyrosine protein) phosphatases II"/>
    <property type="match status" value="1"/>
</dbReference>
<evidence type="ECO:0000313" key="5">
    <source>
        <dbReference type="EMBL" id="THD83496.1"/>
    </source>
</evidence>
<name>A0A4S3MM51_9RHOB</name>
<dbReference type="PROSITE" id="PS50056">
    <property type="entry name" value="TYR_PHOSPHATASE_2"/>
    <property type="match status" value="1"/>
</dbReference>
<dbReference type="InterPro" id="IPR029021">
    <property type="entry name" value="Prot-tyrosine_phosphatase-like"/>
</dbReference>
<evidence type="ECO:0000256" key="3">
    <source>
        <dbReference type="ARBA" id="ARBA00022912"/>
    </source>
</evidence>
<evidence type="ECO:0000256" key="2">
    <source>
        <dbReference type="ARBA" id="ARBA00022801"/>
    </source>
</evidence>
<keyword evidence="3" id="KW-0904">Protein phosphatase</keyword>
<proteinExistence type="predicted"/>